<evidence type="ECO:0000313" key="2">
    <source>
        <dbReference type="WBParaSite" id="ALUE_0001865001-mRNA-1"/>
    </source>
</evidence>
<protein>
    <submittedName>
        <fullName evidence="2">DUF148 domain-containing protein</fullName>
    </submittedName>
</protein>
<sequence length="140" mass="16000">MDARSAIADAMMMAMSTAISAVPRRTSRRLSDFSDIAHLTVAFNGIRLTEKQKEWIKNGFKKWRESSKVTPGEWVYEYLRQKYPSVRVDFDKNEQLVREHQQTITNIIEMAVESVDSLDDSLGPLLVSYASENGILEERG</sequence>
<dbReference type="InterPro" id="IPR009050">
    <property type="entry name" value="Globin-like_sf"/>
</dbReference>
<proteinExistence type="predicted"/>
<dbReference type="GO" id="GO:0019825">
    <property type="term" value="F:oxygen binding"/>
    <property type="evidence" value="ECO:0007669"/>
    <property type="project" value="InterPro"/>
</dbReference>
<dbReference type="WBParaSite" id="ALUE_0001865001-mRNA-1">
    <property type="protein sequence ID" value="ALUE_0001865001-mRNA-1"/>
    <property type="gene ID" value="ALUE_0001865001"/>
</dbReference>
<keyword evidence="1" id="KW-1185">Reference proteome</keyword>
<dbReference type="InterPro" id="IPR012292">
    <property type="entry name" value="Globin/Proto"/>
</dbReference>
<dbReference type="Proteomes" id="UP000036681">
    <property type="component" value="Unplaced"/>
</dbReference>
<dbReference type="GO" id="GO:0020037">
    <property type="term" value="F:heme binding"/>
    <property type="evidence" value="ECO:0007669"/>
    <property type="project" value="InterPro"/>
</dbReference>
<organism evidence="1 2">
    <name type="scientific">Ascaris lumbricoides</name>
    <name type="common">Giant roundworm</name>
    <dbReference type="NCBI Taxonomy" id="6252"/>
    <lineage>
        <taxon>Eukaryota</taxon>
        <taxon>Metazoa</taxon>
        <taxon>Ecdysozoa</taxon>
        <taxon>Nematoda</taxon>
        <taxon>Chromadorea</taxon>
        <taxon>Rhabditida</taxon>
        <taxon>Spirurina</taxon>
        <taxon>Ascaridomorpha</taxon>
        <taxon>Ascaridoidea</taxon>
        <taxon>Ascarididae</taxon>
        <taxon>Ascaris</taxon>
    </lineage>
</organism>
<dbReference type="AlphaFoldDB" id="A0A0M3IJ61"/>
<reference evidence="2" key="1">
    <citation type="submission" date="2017-02" db="UniProtKB">
        <authorList>
            <consortium name="WormBaseParasite"/>
        </authorList>
    </citation>
    <scope>IDENTIFICATION</scope>
</reference>
<evidence type="ECO:0000313" key="1">
    <source>
        <dbReference type="Proteomes" id="UP000036681"/>
    </source>
</evidence>
<dbReference type="SUPFAM" id="SSF46458">
    <property type="entry name" value="Globin-like"/>
    <property type="match status" value="1"/>
</dbReference>
<accession>A0A0M3IJ61</accession>
<name>A0A0M3IJ61_ASCLU</name>
<dbReference type="Gene3D" id="1.10.490.10">
    <property type="entry name" value="Globins"/>
    <property type="match status" value="1"/>
</dbReference>